<feature type="region of interest" description="Disordered" evidence="1">
    <location>
        <begin position="44"/>
        <end position="64"/>
    </location>
</feature>
<dbReference type="AlphaFoldDB" id="A0A0D0BRH3"/>
<dbReference type="InParanoid" id="A0A0D0BRH3"/>
<feature type="compositionally biased region" description="Basic residues" evidence="1">
    <location>
        <begin position="48"/>
        <end position="57"/>
    </location>
</feature>
<proteinExistence type="predicted"/>
<evidence type="ECO:0000313" key="3">
    <source>
        <dbReference type="Proteomes" id="UP000054538"/>
    </source>
</evidence>
<dbReference type="Proteomes" id="UP000054538">
    <property type="component" value="Unassembled WGS sequence"/>
</dbReference>
<evidence type="ECO:0000313" key="2">
    <source>
        <dbReference type="EMBL" id="KIK74092.1"/>
    </source>
</evidence>
<dbReference type="HOGENOM" id="CLU_2892121_0_0_1"/>
<accession>A0A0D0BRH3</accession>
<reference evidence="3" key="2">
    <citation type="submission" date="2015-01" db="EMBL/GenBank/DDBJ databases">
        <title>Evolutionary Origins and Diversification of the Mycorrhizal Mutualists.</title>
        <authorList>
            <consortium name="DOE Joint Genome Institute"/>
            <consortium name="Mycorrhizal Genomics Consortium"/>
            <person name="Kohler A."/>
            <person name="Kuo A."/>
            <person name="Nagy L.G."/>
            <person name="Floudas D."/>
            <person name="Copeland A."/>
            <person name="Barry K.W."/>
            <person name="Cichocki N."/>
            <person name="Veneault-Fourrey C."/>
            <person name="LaButti K."/>
            <person name="Lindquist E.A."/>
            <person name="Lipzen A."/>
            <person name="Lundell T."/>
            <person name="Morin E."/>
            <person name="Murat C."/>
            <person name="Riley R."/>
            <person name="Ohm R."/>
            <person name="Sun H."/>
            <person name="Tunlid A."/>
            <person name="Henrissat B."/>
            <person name="Grigoriev I.V."/>
            <person name="Hibbett D.S."/>
            <person name="Martin F."/>
        </authorList>
    </citation>
    <scope>NUCLEOTIDE SEQUENCE [LARGE SCALE GENOMIC DNA]</scope>
    <source>
        <strain evidence="3">Ve08.2h10</strain>
    </source>
</reference>
<dbReference type="EMBL" id="KN829171">
    <property type="protein sequence ID" value="KIK74092.1"/>
    <property type="molecule type" value="Genomic_DNA"/>
</dbReference>
<name>A0A0D0BRH3_9AGAM</name>
<feature type="non-terminal residue" evidence="2">
    <location>
        <position position="64"/>
    </location>
</feature>
<evidence type="ECO:0000256" key="1">
    <source>
        <dbReference type="SAM" id="MobiDB-lite"/>
    </source>
</evidence>
<organism evidence="2 3">
    <name type="scientific">Paxillus rubicundulus Ve08.2h10</name>
    <dbReference type="NCBI Taxonomy" id="930991"/>
    <lineage>
        <taxon>Eukaryota</taxon>
        <taxon>Fungi</taxon>
        <taxon>Dikarya</taxon>
        <taxon>Basidiomycota</taxon>
        <taxon>Agaricomycotina</taxon>
        <taxon>Agaricomycetes</taxon>
        <taxon>Agaricomycetidae</taxon>
        <taxon>Boletales</taxon>
        <taxon>Paxilineae</taxon>
        <taxon>Paxillaceae</taxon>
        <taxon>Paxillus</taxon>
    </lineage>
</organism>
<gene>
    <name evidence="2" type="ORF">PAXRUDRAFT_836081</name>
</gene>
<reference evidence="2 3" key="1">
    <citation type="submission" date="2014-04" db="EMBL/GenBank/DDBJ databases">
        <authorList>
            <consortium name="DOE Joint Genome Institute"/>
            <person name="Kuo A."/>
            <person name="Kohler A."/>
            <person name="Jargeat P."/>
            <person name="Nagy L.G."/>
            <person name="Floudas D."/>
            <person name="Copeland A."/>
            <person name="Barry K.W."/>
            <person name="Cichocki N."/>
            <person name="Veneault-Fourrey C."/>
            <person name="LaButti K."/>
            <person name="Lindquist E.A."/>
            <person name="Lipzen A."/>
            <person name="Lundell T."/>
            <person name="Morin E."/>
            <person name="Murat C."/>
            <person name="Sun H."/>
            <person name="Tunlid A."/>
            <person name="Henrissat B."/>
            <person name="Grigoriev I.V."/>
            <person name="Hibbett D.S."/>
            <person name="Martin F."/>
            <person name="Nordberg H.P."/>
            <person name="Cantor M.N."/>
            <person name="Hua S.X."/>
        </authorList>
    </citation>
    <scope>NUCLEOTIDE SEQUENCE [LARGE SCALE GENOMIC DNA]</scope>
    <source>
        <strain evidence="2 3">Ve08.2h10</strain>
    </source>
</reference>
<protein>
    <submittedName>
        <fullName evidence="2">Uncharacterized protein</fullName>
    </submittedName>
</protein>
<keyword evidence="3" id="KW-1185">Reference proteome</keyword>
<sequence>MSGADDAQARLKWWVRLTCWVNFQLVVSTFEISDPPLMLFREREQKTRKMSTHHRTRSLQGQAS</sequence>